<evidence type="ECO:0000256" key="21">
    <source>
        <dbReference type="SAM" id="SignalP"/>
    </source>
</evidence>
<comment type="similarity">
    <text evidence="3 17 18">Belongs to the cytochrome c oxidase subunit 2 family.</text>
</comment>
<name>A0A0A6V8L0_9BACI</name>
<keyword evidence="13 17" id="KW-0560">Oxidoreductase</keyword>
<dbReference type="InterPro" id="IPR006333">
    <property type="entry name" value="Cyt_o_ubiquinol_oxidase_su2"/>
</dbReference>
<dbReference type="GO" id="GO:0042773">
    <property type="term" value="P:ATP synthesis coupled electron transport"/>
    <property type="evidence" value="ECO:0007669"/>
    <property type="project" value="TreeGrafter"/>
</dbReference>
<keyword evidence="14" id="KW-0186">Copper</keyword>
<evidence type="ECO:0000256" key="1">
    <source>
        <dbReference type="ARBA" id="ARBA00000725"/>
    </source>
</evidence>
<feature type="transmembrane region" description="Helical" evidence="20">
    <location>
        <begin position="33"/>
        <end position="59"/>
    </location>
</feature>
<dbReference type="InterPro" id="IPR045187">
    <property type="entry name" value="CcO_II"/>
</dbReference>
<evidence type="ECO:0000256" key="7">
    <source>
        <dbReference type="ARBA" id="ARBA00022660"/>
    </source>
</evidence>
<dbReference type="SUPFAM" id="SSF49503">
    <property type="entry name" value="Cupredoxins"/>
    <property type="match status" value="1"/>
</dbReference>
<evidence type="ECO:0000256" key="14">
    <source>
        <dbReference type="ARBA" id="ARBA00023008"/>
    </source>
</evidence>
<evidence type="ECO:0000259" key="22">
    <source>
        <dbReference type="PROSITE" id="PS50857"/>
    </source>
</evidence>
<dbReference type="InterPro" id="IPR002429">
    <property type="entry name" value="CcO_II-like_C"/>
</dbReference>
<organism evidence="24 25">
    <name type="scientific">Heyndrickxia ginsengihumi</name>
    <dbReference type="NCBI Taxonomy" id="363870"/>
    <lineage>
        <taxon>Bacteria</taxon>
        <taxon>Bacillati</taxon>
        <taxon>Bacillota</taxon>
        <taxon>Bacilli</taxon>
        <taxon>Bacillales</taxon>
        <taxon>Bacillaceae</taxon>
        <taxon>Heyndrickxia</taxon>
    </lineage>
</organism>
<dbReference type="GO" id="GO:0004129">
    <property type="term" value="F:cytochrome-c oxidase activity"/>
    <property type="evidence" value="ECO:0007669"/>
    <property type="project" value="UniProtKB-UniRule"/>
</dbReference>
<dbReference type="EC" id="1.10.3.-" evidence="17"/>
<evidence type="ECO:0000256" key="19">
    <source>
        <dbReference type="SAM" id="MobiDB-lite"/>
    </source>
</evidence>
<accession>A0A0A6V8L0</accession>
<dbReference type="InterPro" id="IPR014222">
    <property type="entry name" value="Cyt_c_oxidase_su2"/>
</dbReference>
<dbReference type="InterPro" id="IPR008972">
    <property type="entry name" value="Cupredoxin"/>
</dbReference>
<feature type="compositionally biased region" description="Basic and acidic residues" evidence="19">
    <location>
        <begin position="277"/>
        <end position="288"/>
    </location>
</feature>
<keyword evidence="7 17" id="KW-0679">Respiratory chain</keyword>
<dbReference type="NCBIfam" id="TIGR02866">
    <property type="entry name" value="CoxB"/>
    <property type="match status" value="1"/>
</dbReference>
<reference evidence="24 25" key="1">
    <citation type="submission" date="2014-10" db="EMBL/GenBank/DDBJ databases">
        <title>Draft genome of phytase producing Bacillus ginsengihumi strain M2.11.</title>
        <authorList>
            <person name="Toymentseva A."/>
            <person name="Boulygina E.A."/>
            <person name="Kazakov S.V."/>
            <person name="Kayumov I."/>
            <person name="Suleimanova A.D."/>
            <person name="Mardanova A.M."/>
            <person name="Maria S.N."/>
            <person name="Sergey M.Y."/>
            <person name="Sharipova M.R."/>
        </authorList>
    </citation>
    <scope>NUCLEOTIDE SEQUENCE [LARGE SCALE GENOMIC DNA]</scope>
    <source>
        <strain evidence="24 25">M2.11</strain>
    </source>
</reference>
<evidence type="ECO:0000256" key="10">
    <source>
        <dbReference type="ARBA" id="ARBA00022729"/>
    </source>
</evidence>
<dbReference type="PANTHER" id="PTHR22888:SF18">
    <property type="entry name" value="CYTOCHROME BO(3) UBIQUINOL OXIDASE SUBUNIT 2"/>
    <property type="match status" value="1"/>
</dbReference>
<evidence type="ECO:0000256" key="2">
    <source>
        <dbReference type="ARBA" id="ARBA00004651"/>
    </source>
</evidence>
<evidence type="ECO:0000256" key="9">
    <source>
        <dbReference type="ARBA" id="ARBA00022723"/>
    </source>
</evidence>
<dbReference type="Pfam" id="PF00116">
    <property type="entry name" value="COX2"/>
    <property type="match status" value="1"/>
</dbReference>
<evidence type="ECO:0000256" key="18">
    <source>
        <dbReference type="RuleBase" id="RU000456"/>
    </source>
</evidence>
<sequence>MLLLLSSLFLLSGCSTSKIAVLNPQGPVAERQYHLIVYSTILMAIVFVVVLALFFYMVFKYRESNLPADYKPKQIHGNKLLETIWTIIPIIIIIAIAIPTVKANSDLEKVPKESASKKPLTIYVTSADWKWIFSYPEQGIETVNYVNIPTNRPIKFELTSADTMASFWVPELGGQKYTMANMTMQLILQADHPGSYTGRNANFNGEGFAHMDFEVQAQKQSDFNNWVKDVKGSAPKMKKSDYEKLIKVSGLVGRQTYVGTHLKWIDTTPQHSYGAEDQSKKNSRHDMSNMDMSNMNMGN</sequence>
<dbReference type="GO" id="GO:0009486">
    <property type="term" value="F:cytochrome bo3 ubiquinol oxidase activity"/>
    <property type="evidence" value="ECO:0007669"/>
    <property type="project" value="InterPro"/>
</dbReference>
<comment type="function">
    <text evidence="17">Catalyzes quinol oxidation with the concomitant reduction of oxygen to water. Subunit II transfers the electrons from a quinol to the binuclear center of the catalytic subunit I.</text>
</comment>
<evidence type="ECO:0000256" key="17">
    <source>
        <dbReference type="PIRNR" id="PIRNR000292"/>
    </source>
</evidence>
<feature type="chain" id="PRO_5039530180" description="Quinol oxidase subunit 2" evidence="21">
    <location>
        <begin position="21"/>
        <end position="299"/>
    </location>
</feature>
<gene>
    <name evidence="24" type="ORF">NG54_15885</name>
</gene>
<feature type="domain" description="Cytochrome oxidase subunit II copper A binding" evidence="22">
    <location>
        <begin position="117"/>
        <end position="229"/>
    </location>
</feature>
<evidence type="ECO:0000256" key="3">
    <source>
        <dbReference type="ARBA" id="ARBA00007866"/>
    </source>
</evidence>
<dbReference type="GO" id="GO:0016682">
    <property type="term" value="F:oxidoreductase activity, acting on diphenols and related substances as donors, oxygen as acceptor"/>
    <property type="evidence" value="ECO:0007669"/>
    <property type="project" value="InterPro"/>
</dbReference>
<feature type="transmembrane region" description="Helical" evidence="20">
    <location>
        <begin position="80"/>
        <end position="101"/>
    </location>
</feature>
<dbReference type="PROSITE" id="PS50857">
    <property type="entry name" value="COX2_CUA"/>
    <property type="match status" value="1"/>
</dbReference>
<dbReference type="PANTHER" id="PTHR22888">
    <property type="entry name" value="CYTOCHROME C OXIDASE, SUBUNIT II"/>
    <property type="match status" value="1"/>
</dbReference>
<dbReference type="NCBIfam" id="TIGR01432">
    <property type="entry name" value="QOXA"/>
    <property type="match status" value="1"/>
</dbReference>
<dbReference type="SUPFAM" id="SSF81464">
    <property type="entry name" value="Cytochrome c oxidase subunit II-like, transmembrane region"/>
    <property type="match status" value="1"/>
</dbReference>
<dbReference type="PROSITE" id="PS50999">
    <property type="entry name" value="COX2_TM"/>
    <property type="match status" value="1"/>
</dbReference>
<keyword evidence="6 17" id="KW-1003">Cell membrane</keyword>
<evidence type="ECO:0000256" key="15">
    <source>
        <dbReference type="ARBA" id="ARBA00023136"/>
    </source>
</evidence>
<evidence type="ECO:0000256" key="5">
    <source>
        <dbReference type="ARBA" id="ARBA00022448"/>
    </source>
</evidence>
<evidence type="ECO:0000256" key="13">
    <source>
        <dbReference type="ARBA" id="ARBA00023002"/>
    </source>
</evidence>
<feature type="region of interest" description="Disordered" evidence="19">
    <location>
        <begin position="271"/>
        <end position="299"/>
    </location>
</feature>
<keyword evidence="5 17" id="KW-0813">Transport</keyword>
<evidence type="ECO:0000256" key="11">
    <source>
        <dbReference type="ARBA" id="ARBA00022982"/>
    </source>
</evidence>
<feature type="signal peptide" evidence="21">
    <location>
        <begin position="1"/>
        <end position="20"/>
    </location>
</feature>
<dbReference type="InterPro" id="IPR011759">
    <property type="entry name" value="Cyt_c_oxidase_su2_TM_dom"/>
</dbReference>
<dbReference type="PRINTS" id="PR01166">
    <property type="entry name" value="CYCOXIDASEII"/>
</dbReference>
<dbReference type="PIRSF" id="PIRSF000292">
    <property type="entry name" value="Ubi_od_II"/>
    <property type="match status" value="1"/>
</dbReference>
<keyword evidence="10 21" id="KW-0732">Signal</keyword>
<dbReference type="Pfam" id="PF02790">
    <property type="entry name" value="COX2_TM"/>
    <property type="match status" value="1"/>
</dbReference>
<keyword evidence="12 20" id="KW-1133">Transmembrane helix</keyword>
<evidence type="ECO:0000256" key="12">
    <source>
        <dbReference type="ARBA" id="ARBA00022989"/>
    </source>
</evidence>
<dbReference type="InterPro" id="IPR036257">
    <property type="entry name" value="Cyt_c_oxidase_su2_TM_sf"/>
</dbReference>
<dbReference type="EMBL" id="JRUN01000064">
    <property type="protein sequence ID" value="KHD84385.1"/>
    <property type="molecule type" value="Genomic_DNA"/>
</dbReference>
<dbReference type="Gene3D" id="2.60.40.420">
    <property type="entry name" value="Cupredoxins - blue copper proteins"/>
    <property type="match status" value="1"/>
</dbReference>
<evidence type="ECO:0000256" key="20">
    <source>
        <dbReference type="SAM" id="Phobius"/>
    </source>
</evidence>
<evidence type="ECO:0000313" key="24">
    <source>
        <dbReference type="EMBL" id="KHD84385.1"/>
    </source>
</evidence>
<feature type="domain" description="Cytochrome oxidase subunit II transmembrane region profile" evidence="23">
    <location>
        <begin position="13"/>
        <end position="111"/>
    </location>
</feature>
<dbReference type="CDD" id="cd04212">
    <property type="entry name" value="CuRO_UO_II"/>
    <property type="match status" value="1"/>
</dbReference>
<dbReference type="InterPro" id="IPR034227">
    <property type="entry name" value="CuRO_UO_II"/>
</dbReference>
<dbReference type="InterPro" id="IPR006332">
    <property type="entry name" value="QoxA"/>
</dbReference>
<feature type="compositionally biased region" description="Low complexity" evidence="19">
    <location>
        <begin position="289"/>
        <end position="299"/>
    </location>
</feature>
<evidence type="ECO:0000313" key="25">
    <source>
        <dbReference type="Proteomes" id="UP000030588"/>
    </source>
</evidence>
<dbReference type="GO" id="GO:0005507">
    <property type="term" value="F:copper ion binding"/>
    <property type="evidence" value="ECO:0007669"/>
    <property type="project" value="InterPro"/>
</dbReference>
<evidence type="ECO:0000259" key="23">
    <source>
        <dbReference type="PROSITE" id="PS50999"/>
    </source>
</evidence>
<evidence type="ECO:0000256" key="8">
    <source>
        <dbReference type="ARBA" id="ARBA00022692"/>
    </source>
</evidence>
<evidence type="ECO:0000256" key="4">
    <source>
        <dbReference type="ARBA" id="ARBA00016131"/>
    </source>
</evidence>
<protein>
    <recommendedName>
        <fullName evidence="4 17">Quinol oxidase subunit 2</fullName>
        <ecNumber evidence="17">1.10.3.-</ecNumber>
    </recommendedName>
</protein>
<comment type="caution">
    <text evidence="24">The sequence shown here is derived from an EMBL/GenBank/DDBJ whole genome shotgun (WGS) entry which is preliminary data.</text>
</comment>
<comment type="function">
    <text evidence="16">Subunits I and II form the functional core of the enzyme complex. Electrons originating in cytochrome c are transferred via heme a and Cu(A) to the binuclear center formed by heme a3 and Cu(B).</text>
</comment>
<keyword evidence="8 18" id="KW-0812">Transmembrane</keyword>
<keyword evidence="11 17" id="KW-0249">Electron transport</keyword>
<keyword evidence="15 17" id="KW-0472">Membrane</keyword>
<dbReference type="GO" id="GO:0005886">
    <property type="term" value="C:plasma membrane"/>
    <property type="evidence" value="ECO:0007669"/>
    <property type="project" value="UniProtKB-SubCell"/>
</dbReference>
<dbReference type="Gene3D" id="1.10.287.90">
    <property type="match status" value="1"/>
</dbReference>
<proteinExistence type="inferred from homology"/>
<comment type="catalytic activity">
    <reaction evidence="1 17">
        <text>2 a quinol + O2 = 2 a quinone + 2 H2O</text>
        <dbReference type="Rhea" id="RHEA:55376"/>
        <dbReference type="ChEBI" id="CHEBI:15377"/>
        <dbReference type="ChEBI" id="CHEBI:15379"/>
        <dbReference type="ChEBI" id="CHEBI:24646"/>
        <dbReference type="ChEBI" id="CHEBI:132124"/>
    </reaction>
</comment>
<comment type="subcellular location">
    <subcellularLocation>
        <location evidence="2 18">Cell membrane</location>
        <topology evidence="2 18">Multi-pass membrane protein</topology>
    </subcellularLocation>
</comment>
<keyword evidence="9" id="KW-0479">Metal-binding</keyword>
<dbReference type="STRING" id="363870.NG54_15885"/>
<dbReference type="Proteomes" id="UP000030588">
    <property type="component" value="Unassembled WGS sequence"/>
</dbReference>
<evidence type="ECO:0000256" key="6">
    <source>
        <dbReference type="ARBA" id="ARBA00022475"/>
    </source>
</evidence>
<evidence type="ECO:0000256" key="16">
    <source>
        <dbReference type="ARBA" id="ARBA00024688"/>
    </source>
</evidence>
<dbReference type="AlphaFoldDB" id="A0A0A6V8L0"/>